<dbReference type="EMBL" id="CP000308">
    <property type="protein sequence ID" value="ABG14763.1"/>
    <property type="molecule type" value="Genomic_DNA"/>
</dbReference>
<dbReference type="GeneID" id="57975367"/>
<dbReference type="InterPro" id="IPR036909">
    <property type="entry name" value="Cyt_c-like_dom_sf"/>
</dbReference>
<dbReference type="Pfam" id="PF00034">
    <property type="entry name" value="Cytochrom_C"/>
    <property type="match status" value="1"/>
</dbReference>
<evidence type="ECO:0000256" key="1">
    <source>
        <dbReference type="ARBA" id="ARBA00004196"/>
    </source>
</evidence>
<evidence type="ECO:0000256" key="10">
    <source>
        <dbReference type="SAM" id="Phobius"/>
    </source>
</evidence>
<evidence type="ECO:0000256" key="4">
    <source>
        <dbReference type="ARBA" id="ARBA00022617"/>
    </source>
</evidence>
<dbReference type="Pfam" id="PF14376">
    <property type="entry name" value="Haem_bd"/>
    <property type="match status" value="1"/>
</dbReference>
<dbReference type="InterPro" id="IPR009056">
    <property type="entry name" value="Cyt_c-like_dom"/>
</dbReference>
<evidence type="ECO:0000256" key="7">
    <source>
        <dbReference type="ARBA" id="ARBA00023002"/>
    </source>
</evidence>
<protein>
    <submittedName>
        <fullName evidence="12">Putative cytochrome C peroxidase</fullName>
        <ecNumber evidence="12">1.11.1.5</ecNumber>
    </submittedName>
</protein>
<feature type="domain" description="Cytochrome c" evidence="11">
    <location>
        <begin position="332"/>
        <end position="452"/>
    </location>
</feature>
<dbReference type="PANTHER" id="PTHR30600:SF7">
    <property type="entry name" value="CYTOCHROME C PEROXIDASE-RELATED"/>
    <property type="match status" value="1"/>
</dbReference>
<keyword evidence="8 9" id="KW-0408">Iron</keyword>
<dbReference type="InterPro" id="IPR004852">
    <property type="entry name" value="Di-haem_cyt_c_peroxidsae"/>
</dbReference>
<evidence type="ECO:0000313" key="13">
    <source>
        <dbReference type="Proteomes" id="UP000001971"/>
    </source>
</evidence>
<evidence type="ECO:0000256" key="3">
    <source>
        <dbReference type="ARBA" id="ARBA00022559"/>
    </source>
</evidence>
<evidence type="ECO:0000256" key="8">
    <source>
        <dbReference type="ARBA" id="ARBA00023004"/>
    </source>
</evidence>
<organism evidence="12 13">
    <name type="scientific">Yersinia pestis bv. Antiqua (strain Antiqua)</name>
    <dbReference type="NCBI Taxonomy" id="360102"/>
    <lineage>
        <taxon>Bacteria</taxon>
        <taxon>Pseudomonadati</taxon>
        <taxon>Pseudomonadota</taxon>
        <taxon>Gammaproteobacteria</taxon>
        <taxon>Enterobacterales</taxon>
        <taxon>Yersiniaceae</taxon>
        <taxon>Yersinia</taxon>
    </lineage>
</organism>
<dbReference type="InterPro" id="IPR051395">
    <property type="entry name" value="Cytochrome_c_Peroxidase/MauG"/>
</dbReference>
<dbReference type="EC" id="1.11.1.5" evidence="12"/>
<dbReference type="Gene3D" id="1.10.760.10">
    <property type="entry name" value="Cytochrome c-like domain"/>
    <property type="match status" value="2"/>
</dbReference>
<proteinExistence type="predicted"/>
<keyword evidence="10" id="KW-0812">Transmembrane</keyword>
<keyword evidence="2" id="KW-0813">Transport</keyword>
<sequence>MIRRGLIGGGILVIAGYLGIAGYLYMTDNTRNNTFISEAKTPNQQVSNILYQKGCDYCHTANASLPFYAAIPGPKQLMDYDIRQGNQHFSLEPTLLALKENRAVPEADLAKIESAIARDQMPPQRFNALHWSSSINAEERNQILDWVKIQRTTYFPSNSHSEMQHLALQPIPDALLVDNQKVALGSRLFHDPRLSGDNSISCASCHLLNKGGVDNLATSTGVDGQKGGINAPTVFNAVFNVEQFWDGRAVDLQQQAGGPPLNPVEMASTSWEDIIAKLQQDPQLTQDFAQVYPQGYSEDTITDAIAEFEKTLTTPNSPFDHYLKGETQALTTSQQKGLALFQQNKCDTCHVGKNIGGQSYEFLGLKSDYFADRQKEQTTDDLGRFNVTNDPRDMHRFKTPSLRNIALTAPYFHDAQAKDLHQAVELMLKYQVGTQLPEQDINDIVAFLESLTGEYIPHS</sequence>
<dbReference type="FunFam" id="1.10.760.10:FF:000004">
    <property type="entry name" value="Cytochrome c peroxidase"/>
    <property type="match status" value="1"/>
</dbReference>
<dbReference type="GO" id="GO:0004130">
    <property type="term" value="F:cytochrome-c peroxidase activity"/>
    <property type="evidence" value="ECO:0007669"/>
    <property type="project" value="UniProtKB-EC"/>
</dbReference>
<evidence type="ECO:0000256" key="5">
    <source>
        <dbReference type="ARBA" id="ARBA00022723"/>
    </source>
</evidence>
<dbReference type="GO" id="GO:0020037">
    <property type="term" value="F:heme binding"/>
    <property type="evidence" value="ECO:0007669"/>
    <property type="project" value="InterPro"/>
</dbReference>
<accession>A0A0E1NRD5</accession>
<evidence type="ECO:0000256" key="9">
    <source>
        <dbReference type="PROSITE-ProRule" id="PRU00433"/>
    </source>
</evidence>
<keyword evidence="7 12" id="KW-0560">Oxidoreductase</keyword>
<feature type="transmembrane region" description="Helical" evidence="10">
    <location>
        <begin position="7"/>
        <end position="26"/>
    </location>
</feature>
<name>A0A0E1NRD5_YERPA</name>
<reference evidence="12 13" key="1">
    <citation type="journal article" date="2006" name="J. Bacteriol.">
        <title>Complete genome sequence of Yersinia pestis strains Antiqua and Nepal516: evidence of gene reduction in an emerging pathogen.</title>
        <authorList>
            <person name="Chain P.S."/>
            <person name="Hu P."/>
            <person name="Malfatti S.A."/>
            <person name="Radnedge L."/>
            <person name="Larimer F."/>
            <person name="Vergez L.M."/>
            <person name="Worsham P."/>
            <person name="Chu M.C."/>
            <person name="Andersen G.L."/>
        </authorList>
    </citation>
    <scope>NUCLEOTIDE SEQUENCE [LARGE SCALE GENOMIC DNA]</scope>
    <source>
        <strain evidence="12 13">Antiqua</strain>
    </source>
</reference>
<dbReference type="SMART" id="SM01235">
    <property type="entry name" value="Haem_bd"/>
    <property type="match status" value="1"/>
</dbReference>
<dbReference type="SUPFAM" id="SSF46626">
    <property type="entry name" value="Cytochrome c"/>
    <property type="match status" value="2"/>
</dbReference>
<dbReference type="AlphaFoldDB" id="A0A0E1NRD5"/>
<keyword evidence="4 9" id="KW-0349">Heme</keyword>
<keyword evidence="3 12" id="KW-0575">Peroxidase</keyword>
<dbReference type="GO" id="GO:0030313">
    <property type="term" value="C:cell envelope"/>
    <property type="evidence" value="ECO:0007669"/>
    <property type="project" value="UniProtKB-SubCell"/>
</dbReference>
<evidence type="ECO:0000313" key="12">
    <source>
        <dbReference type="EMBL" id="ABG14763.1"/>
    </source>
</evidence>
<keyword evidence="6" id="KW-0249">Electron transport</keyword>
<dbReference type="Pfam" id="PF03150">
    <property type="entry name" value="CCP_MauG"/>
    <property type="match status" value="1"/>
</dbReference>
<evidence type="ECO:0000259" key="11">
    <source>
        <dbReference type="PROSITE" id="PS51007"/>
    </source>
</evidence>
<dbReference type="HOGENOM" id="CLU_034652_2_0_6"/>
<evidence type="ECO:0000256" key="2">
    <source>
        <dbReference type="ARBA" id="ARBA00022448"/>
    </source>
</evidence>
<dbReference type="GO" id="GO:0046872">
    <property type="term" value="F:metal ion binding"/>
    <property type="evidence" value="ECO:0007669"/>
    <property type="project" value="UniProtKB-KW"/>
</dbReference>
<keyword evidence="10" id="KW-1133">Transmembrane helix</keyword>
<dbReference type="Proteomes" id="UP000001971">
    <property type="component" value="Chromosome"/>
</dbReference>
<dbReference type="PATRIC" id="fig|360102.15.peg.1484"/>
<feature type="domain" description="Cytochrome c" evidence="11">
    <location>
        <begin position="180"/>
        <end position="312"/>
    </location>
</feature>
<keyword evidence="5 9" id="KW-0479">Metal-binding</keyword>
<dbReference type="KEGG" id="ypa:YPA_2801"/>
<dbReference type="GO" id="GO:0009055">
    <property type="term" value="F:electron transfer activity"/>
    <property type="evidence" value="ECO:0007669"/>
    <property type="project" value="InterPro"/>
</dbReference>
<dbReference type="PANTHER" id="PTHR30600">
    <property type="entry name" value="CYTOCHROME C PEROXIDASE-RELATED"/>
    <property type="match status" value="1"/>
</dbReference>
<evidence type="ECO:0000256" key="6">
    <source>
        <dbReference type="ARBA" id="ARBA00022982"/>
    </source>
</evidence>
<gene>
    <name evidence="12" type="ordered locus">YPA_2801</name>
</gene>
<dbReference type="RefSeq" id="WP_002209412.1">
    <property type="nucleotide sequence ID" value="NC_008150.1"/>
</dbReference>
<dbReference type="InterPro" id="IPR025992">
    <property type="entry name" value="Haem-bd"/>
</dbReference>
<comment type="subcellular location">
    <subcellularLocation>
        <location evidence="1">Cell envelope</location>
    </subcellularLocation>
</comment>
<keyword evidence="10" id="KW-0472">Membrane</keyword>
<dbReference type="PROSITE" id="PS51007">
    <property type="entry name" value="CYTC"/>
    <property type="match status" value="2"/>
</dbReference>